<feature type="chain" id="PRO_5008000498" evidence="2">
    <location>
        <begin position="21"/>
        <end position="430"/>
    </location>
</feature>
<keyword evidence="2" id="KW-0732">Signal</keyword>
<accession>A0A172T8K1</accession>
<dbReference type="Gene3D" id="1.20.5.340">
    <property type="match status" value="1"/>
</dbReference>
<dbReference type="InterPro" id="IPR001119">
    <property type="entry name" value="SLH_dom"/>
</dbReference>
<dbReference type="KEGG" id="dpu:SU48_05310"/>
<dbReference type="Proteomes" id="UP000077363">
    <property type="component" value="Chromosome"/>
</dbReference>
<dbReference type="OrthoDB" id="5845122at2"/>
<evidence type="ECO:0000313" key="5">
    <source>
        <dbReference type="Proteomes" id="UP000077363"/>
    </source>
</evidence>
<sequence>MRNTFILSSLLALGLGMASAQTDTAAPATPAAPATATPATTAAPAQVVQFTDVPAGHWAKDAVDLIVQRGLIQGFPDGTFRGNESLTRYQAALVFYRLLQSGQLSNSSLSATDLATITAGMQEVSTELAAISTRVTDLEALTTEQQARITALEGRIDALGTPAANAAGADTTALTARIDALEAAIRNIPAGPAGPAGATGPAGPAGAAADTAALAARIAALEARATTTGSTTGTVTTTPSTTTPATPPTTVVIGNTDTVVDAVRSTNLYAGVSVGAQNTQGNDPCYLLNSSGRAVNFCLSGGAMVGANNVIGPVGVRLAAEYVPGKNGFNADINATYSLNNGSNITPYVGAGLGLTSSRTRANANASASDIYANALAGVDFRVTDSITAFVEADGRYYLSNKGAGTGLAGTAATDRGFGGTIKTGLKFFF</sequence>
<evidence type="ECO:0000256" key="1">
    <source>
        <dbReference type="SAM" id="MobiDB-lite"/>
    </source>
</evidence>
<dbReference type="SUPFAM" id="SSF56925">
    <property type="entry name" value="OMPA-like"/>
    <property type="match status" value="1"/>
</dbReference>
<dbReference type="InterPro" id="IPR011250">
    <property type="entry name" value="OMP/PagP_B-barrel"/>
</dbReference>
<name>A0A172T8K1_9DEIO</name>
<dbReference type="EMBL" id="CP011387">
    <property type="protein sequence ID" value="ANE43282.1"/>
    <property type="molecule type" value="Genomic_DNA"/>
</dbReference>
<gene>
    <name evidence="4" type="ORF">SU48_05310</name>
</gene>
<keyword evidence="5" id="KW-1185">Reference proteome</keyword>
<evidence type="ECO:0000313" key="4">
    <source>
        <dbReference type="EMBL" id="ANE43282.1"/>
    </source>
</evidence>
<dbReference type="Gene3D" id="2.40.160.20">
    <property type="match status" value="1"/>
</dbReference>
<evidence type="ECO:0000259" key="3">
    <source>
        <dbReference type="PROSITE" id="PS51272"/>
    </source>
</evidence>
<dbReference type="PATRIC" id="fig|1182568.3.peg.1102"/>
<evidence type="ECO:0000256" key="2">
    <source>
        <dbReference type="SAM" id="SignalP"/>
    </source>
</evidence>
<organism evidence="4 5">
    <name type="scientific">Deinococcus puniceus</name>
    <dbReference type="NCBI Taxonomy" id="1182568"/>
    <lineage>
        <taxon>Bacteria</taxon>
        <taxon>Thermotogati</taxon>
        <taxon>Deinococcota</taxon>
        <taxon>Deinococci</taxon>
        <taxon>Deinococcales</taxon>
        <taxon>Deinococcaceae</taxon>
        <taxon>Deinococcus</taxon>
    </lineage>
</organism>
<feature type="region of interest" description="Disordered" evidence="1">
    <location>
        <begin position="225"/>
        <end position="249"/>
    </location>
</feature>
<reference evidence="4 5" key="1">
    <citation type="submission" date="2015-01" db="EMBL/GenBank/DDBJ databases">
        <title>Deinococcus puniceus/DY1/ whole genome sequencing.</title>
        <authorList>
            <person name="Kim M.K."/>
            <person name="Srinivasan S."/>
            <person name="Lee J.-J."/>
        </authorList>
    </citation>
    <scope>NUCLEOTIDE SEQUENCE [LARGE SCALE GENOMIC DNA]</scope>
    <source>
        <strain evidence="4 5">DY1</strain>
    </source>
</reference>
<dbReference type="RefSeq" id="WP_064014344.1">
    <property type="nucleotide sequence ID" value="NZ_CP011387.1"/>
</dbReference>
<dbReference type="AlphaFoldDB" id="A0A172T8K1"/>
<dbReference type="PANTHER" id="PTHR43308:SF1">
    <property type="entry name" value="OUTER MEMBRANE PROTEIN ALPHA"/>
    <property type="match status" value="1"/>
</dbReference>
<protein>
    <submittedName>
        <fullName evidence="4">S-layer protein</fullName>
    </submittedName>
</protein>
<dbReference type="PROSITE" id="PS51272">
    <property type="entry name" value="SLH"/>
    <property type="match status" value="1"/>
</dbReference>
<feature type="domain" description="SLH" evidence="3">
    <location>
        <begin position="46"/>
        <end position="109"/>
    </location>
</feature>
<dbReference type="STRING" id="1182568.SU48_05310"/>
<dbReference type="InterPro" id="IPR051465">
    <property type="entry name" value="Cell_Envelope_Struct_Comp"/>
</dbReference>
<feature type="signal peptide" evidence="2">
    <location>
        <begin position="1"/>
        <end position="20"/>
    </location>
</feature>
<proteinExistence type="predicted"/>
<dbReference type="Pfam" id="PF00395">
    <property type="entry name" value="SLH"/>
    <property type="match status" value="1"/>
</dbReference>
<dbReference type="PANTHER" id="PTHR43308">
    <property type="entry name" value="OUTER MEMBRANE PROTEIN ALPHA-RELATED"/>
    <property type="match status" value="1"/>
</dbReference>